<dbReference type="PANTHER" id="PTHR46890:SF28">
    <property type="entry name" value="REVERSE TRANSCRIPTASE DOMAIN-CONTAINING PROTEIN"/>
    <property type="match status" value="1"/>
</dbReference>
<organism evidence="1 2">
    <name type="scientific">Solanum tuberosum</name>
    <name type="common">Potato</name>
    <dbReference type="NCBI Taxonomy" id="4113"/>
    <lineage>
        <taxon>Eukaryota</taxon>
        <taxon>Viridiplantae</taxon>
        <taxon>Streptophyta</taxon>
        <taxon>Embryophyta</taxon>
        <taxon>Tracheophyta</taxon>
        <taxon>Spermatophyta</taxon>
        <taxon>Magnoliopsida</taxon>
        <taxon>eudicotyledons</taxon>
        <taxon>Gunneridae</taxon>
        <taxon>Pentapetalae</taxon>
        <taxon>asterids</taxon>
        <taxon>lamiids</taxon>
        <taxon>Solanales</taxon>
        <taxon>Solanaceae</taxon>
        <taxon>Solanoideae</taxon>
        <taxon>Solaneae</taxon>
        <taxon>Solanum</taxon>
    </lineage>
</organism>
<dbReference type="Proteomes" id="UP000826656">
    <property type="component" value="Unassembled WGS sequence"/>
</dbReference>
<sequence length="234" mass="27710">MNRLKRMLSKWSKESYGDIFQKVSTLEDVIKVKEVQLEVHCSDENMRDLNKAEEELQKFYQLEEDFWKQKSGMKWFNDGDRNTKFFHSYVKGRRRRLLINEIEDENRAILREDKSIGEEAVKVFEDQFAAGAVSDDQAMLNCIPHIITEEQKEKMDRTPEEEEVRDAIFSLNSESASGLDGFSGKFFQACWEIIKEDIVKLVIALFCGWELPRYVIIQIWFSFQRRKKSLVLRT</sequence>
<accession>A0ABQ7VNA9</accession>
<evidence type="ECO:0000313" key="2">
    <source>
        <dbReference type="Proteomes" id="UP000826656"/>
    </source>
</evidence>
<proteinExistence type="predicted"/>
<dbReference type="EMBL" id="JAIVGD010000011">
    <property type="protein sequence ID" value="KAH0769992.1"/>
    <property type="molecule type" value="Genomic_DNA"/>
</dbReference>
<comment type="caution">
    <text evidence="1">The sequence shown here is derived from an EMBL/GenBank/DDBJ whole genome shotgun (WGS) entry which is preliminary data.</text>
</comment>
<reference evidence="1 2" key="1">
    <citation type="journal article" date="2021" name="bioRxiv">
        <title>Chromosome-scale and haplotype-resolved genome assembly of a tetraploid potato cultivar.</title>
        <authorList>
            <person name="Sun H."/>
            <person name="Jiao W.-B."/>
            <person name="Krause K."/>
            <person name="Campoy J.A."/>
            <person name="Goel M."/>
            <person name="Folz-Donahue K."/>
            <person name="Kukat C."/>
            <person name="Huettel B."/>
            <person name="Schneeberger K."/>
        </authorList>
    </citation>
    <scope>NUCLEOTIDE SEQUENCE [LARGE SCALE GENOMIC DNA]</scope>
    <source>
        <strain evidence="1">SolTubOtavaFocal</strain>
        <tissue evidence="1">Leaves</tissue>
    </source>
</reference>
<gene>
    <name evidence="1" type="ORF">KY290_013973</name>
</gene>
<evidence type="ECO:0000313" key="1">
    <source>
        <dbReference type="EMBL" id="KAH0769992.1"/>
    </source>
</evidence>
<name>A0ABQ7VNA9_SOLTU</name>
<evidence type="ECO:0008006" key="3">
    <source>
        <dbReference type="Google" id="ProtNLM"/>
    </source>
</evidence>
<keyword evidence="2" id="KW-1185">Reference proteome</keyword>
<dbReference type="PANTHER" id="PTHR46890">
    <property type="entry name" value="NON-LTR RETROLELEMENT REVERSE TRANSCRIPTASE-LIKE PROTEIN-RELATED"/>
    <property type="match status" value="1"/>
</dbReference>
<protein>
    <recommendedName>
        <fullName evidence="3">RNA-directed DNA polymerase (Reverse transcriptase)</fullName>
    </recommendedName>
</protein>
<dbReference type="InterPro" id="IPR052343">
    <property type="entry name" value="Retrotransposon-Effector_Assoc"/>
</dbReference>